<dbReference type="AlphaFoldDB" id="A0AAV6TX03"/>
<name>A0AAV6TX03_9ARAC</name>
<sequence>MIKAYGFGIGKKDFKFLKYFMDCIASELSLCETGQKEIIIENLWKNAKFAVFLNLEEKEMLKECLEMVNSEILDQCAVGLYSFLSALIFKSPSPPTLSNLENIESCIHDVLKICDIEGFEIVANAIQSFFNITLHLTNKASLQNTEFSTDVHLLLEDRYEIGKCLATLDRPSADSCLPSLFQALQLIVDSTSSPAQELPHSSDVVSLPCLGSVFRECTGSMRYVVQYSVQKVFNWSIFIPFDKESLISRPGNFEYPTMEILFPNYDIPGVVRQGANSCITKTYSLLELCCQDLALNVKYALQDKSMNFPMRYESDCIESCYQAASRECSATEYGYTISIIKSVKLADVNMKKFGILFWPSKPPYGLPVHIFNNIQVCVKAMKRESLEKCCHGILNVFRAYATDQMPPPIFITPE</sequence>
<accession>A0AAV6TX03</accession>
<protein>
    <submittedName>
        <fullName evidence="1">Uncharacterized protein</fullName>
    </submittedName>
</protein>
<reference evidence="1 2" key="1">
    <citation type="journal article" date="2022" name="Nat. Ecol. Evol.">
        <title>A masculinizing supergene underlies an exaggerated male reproductive morph in a spider.</title>
        <authorList>
            <person name="Hendrickx F."/>
            <person name="De Corte Z."/>
            <person name="Sonet G."/>
            <person name="Van Belleghem S.M."/>
            <person name="Kostlbacher S."/>
            <person name="Vangestel C."/>
        </authorList>
    </citation>
    <scope>NUCLEOTIDE SEQUENCE [LARGE SCALE GENOMIC DNA]</scope>
    <source>
        <strain evidence="1">W744_W776</strain>
    </source>
</reference>
<evidence type="ECO:0000313" key="1">
    <source>
        <dbReference type="EMBL" id="KAG8176173.1"/>
    </source>
</evidence>
<evidence type="ECO:0000313" key="2">
    <source>
        <dbReference type="Proteomes" id="UP000827092"/>
    </source>
</evidence>
<gene>
    <name evidence="1" type="ORF">JTE90_011135</name>
</gene>
<dbReference type="EMBL" id="JAFNEN010000914">
    <property type="protein sequence ID" value="KAG8176173.1"/>
    <property type="molecule type" value="Genomic_DNA"/>
</dbReference>
<proteinExistence type="predicted"/>
<keyword evidence="2" id="KW-1185">Reference proteome</keyword>
<dbReference type="Proteomes" id="UP000827092">
    <property type="component" value="Unassembled WGS sequence"/>
</dbReference>
<organism evidence="1 2">
    <name type="scientific">Oedothorax gibbosus</name>
    <dbReference type="NCBI Taxonomy" id="931172"/>
    <lineage>
        <taxon>Eukaryota</taxon>
        <taxon>Metazoa</taxon>
        <taxon>Ecdysozoa</taxon>
        <taxon>Arthropoda</taxon>
        <taxon>Chelicerata</taxon>
        <taxon>Arachnida</taxon>
        <taxon>Araneae</taxon>
        <taxon>Araneomorphae</taxon>
        <taxon>Entelegynae</taxon>
        <taxon>Araneoidea</taxon>
        <taxon>Linyphiidae</taxon>
        <taxon>Erigoninae</taxon>
        <taxon>Oedothorax</taxon>
    </lineage>
</organism>
<comment type="caution">
    <text evidence="1">The sequence shown here is derived from an EMBL/GenBank/DDBJ whole genome shotgun (WGS) entry which is preliminary data.</text>
</comment>